<feature type="domain" description="Cullin family profile" evidence="7">
    <location>
        <begin position="407"/>
        <end position="636"/>
    </location>
</feature>
<feature type="coiled-coil region" evidence="6">
    <location>
        <begin position="244"/>
        <end position="271"/>
    </location>
</feature>
<dbReference type="Pfam" id="PF26557">
    <property type="entry name" value="Cullin_AB"/>
    <property type="match status" value="1"/>
</dbReference>
<dbReference type="InterPro" id="IPR019559">
    <property type="entry name" value="Cullin_neddylation_domain"/>
</dbReference>
<evidence type="ECO:0000256" key="5">
    <source>
        <dbReference type="RuleBase" id="RU003829"/>
    </source>
</evidence>
<keyword evidence="2" id="KW-1017">Isopeptide bond</keyword>
<evidence type="ECO:0000259" key="7">
    <source>
        <dbReference type="PROSITE" id="PS50069"/>
    </source>
</evidence>
<accession>A0A3G2SA88</accession>
<evidence type="ECO:0000256" key="3">
    <source>
        <dbReference type="ARBA" id="ARBA00022843"/>
    </source>
</evidence>
<dbReference type="Gene3D" id="1.20.1310.10">
    <property type="entry name" value="Cullin Repeats"/>
    <property type="match status" value="4"/>
</dbReference>
<proteinExistence type="inferred from homology"/>
<dbReference type="SUPFAM" id="SSF46785">
    <property type="entry name" value="Winged helix' DNA-binding domain"/>
    <property type="match status" value="1"/>
</dbReference>
<dbReference type="PANTHER" id="PTHR11932">
    <property type="entry name" value="CULLIN"/>
    <property type="match status" value="1"/>
</dbReference>
<dbReference type="FunFam" id="1.10.10.10:FF:000014">
    <property type="entry name" value="Cullin 1"/>
    <property type="match status" value="1"/>
</dbReference>
<dbReference type="InterPro" id="IPR036317">
    <property type="entry name" value="Cullin_homology_sf"/>
</dbReference>
<dbReference type="InterPro" id="IPR036388">
    <property type="entry name" value="WH-like_DNA-bd_sf"/>
</dbReference>
<gene>
    <name evidence="8" type="primary">culA</name>
    <name evidence="8" type="ORF">DNF11_2027</name>
</gene>
<sequence>MMGAARTEGSALPSPTDLAETWKFLRSGVDDMMRRFTEGMSYERYMQLYTATYNYCIYTGYSGSIGSATGAQLVGGELHNCVSTYFQQHAQELYAKLGGLAGEELLRYYAEEWERYTTGANFVNRLLVYLNRHWVKHEREEGHTDVFTVYTLALKQWKLHIFDLIQRDNALINAVMDQIERQRRGDMVSTTQLKSILNSCVSLGIDETDLLRQNLDVYQQVFQGVFLEATSAFYRTESANSLAHHSVTEYMKEAESRLEEEENRVELYMHESTRVPLLELCRSELITAHREVLWNEFEKLLVNDMVDDLARTYKLLAQVQHGLDPLRQRFEAYFISRGLDSIGREMDGNLEVVDPATYVSAIIRVYQDGERMIAKAFQSDSGFHASLDKACRSYINKNQLTSISPSRGPELLAKFVDSVLKKNTRNTDETSIEESLDHAMTVFKYIEDRDYFQKFYIKFLSKRIVSFSTVSMDAEESMIARLKEACGFEYTSRIQRMFTEASLTKELNDRFHDWRSQQHFDTGMPFYAFVLTSGIWPLQTIATDFIVPAELKQTYQDFMDFYQRAHAHRQLSWLWHLSTNEIRATFDSRKYIFTTSTYQAAILLLFNTQSVLTYDEIAAATGLDKNALNAALFPMTKFKLLLQLDDSYSLNTDFKAKKVRVNLHVPVRSEQKAESAEVAQTVHEDRKMLIQAVIVRIMKARKTYRHNLLLNEVIMQLQSRFQPKVPDIKKAIDTLIEKEYLQRVENEKDVYSYVA</sequence>
<dbReference type="SMART" id="SM00182">
    <property type="entry name" value="CULLIN"/>
    <property type="match status" value="1"/>
</dbReference>
<evidence type="ECO:0000256" key="1">
    <source>
        <dbReference type="ARBA" id="ARBA00006019"/>
    </source>
</evidence>
<dbReference type="InterPro" id="IPR001373">
    <property type="entry name" value="Cullin_N"/>
</dbReference>
<protein>
    <submittedName>
        <fullName evidence="8">Cullin-1</fullName>
    </submittedName>
</protein>
<dbReference type="FunFam" id="1.20.1310.10:FF:000002">
    <property type="entry name" value="cullin-3 isoform X1"/>
    <property type="match status" value="1"/>
</dbReference>
<dbReference type="GO" id="GO:0031625">
    <property type="term" value="F:ubiquitin protein ligase binding"/>
    <property type="evidence" value="ECO:0007669"/>
    <property type="project" value="InterPro"/>
</dbReference>
<name>A0A3G2SA88_MALR7</name>
<dbReference type="GO" id="GO:0019005">
    <property type="term" value="C:SCF ubiquitin ligase complex"/>
    <property type="evidence" value="ECO:0007669"/>
    <property type="project" value="UniProtKB-ARBA"/>
</dbReference>
<evidence type="ECO:0000313" key="9">
    <source>
        <dbReference type="Proteomes" id="UP000269793"/>
    </source>
</evidence>
<dbReference type="STRING" id="425264.A0A3G2SA88"/>
<dbReference type="Pfam" id="PF00888">
    <property type="entry name" value="Cullin"/>
    <property type="match status" value="1"/>
</dbReference>
<dbReference type="InterPro" id="IPR016159">
    <property type="entry name" value="Cullin_repeat-like_dom_sf"/>
</dbReference>
<evidence type="ECO:0000313" key="8">
    <source>
        <dbReference type="EMBL" id="AYO42977.1"/>
    </source>
</evidence>
<evidence type="ECO:0000256" key="6">
    <source>
        <dbReference type="SAM" id="Coils"/>
    </source>
</evidence>
<keyword evidence="9" id="KW-1185">Reference proteome</keyword>
<dbReference type="FunFam" id="1.20.1310.10:FF:000001">
    <property type="entry name" value="Cullin 3"/>
    <property type="match status" value="1"/>
</dbReference>
<dbReference type="EMBL" id="CP033150">
    <property type="protein sequence ID" value="AYO42977.1"/>
    <property type="molecule type" value="Genomic_DNA"/>
</dbReference>
<dbReference type="GO" id="GO:0031146">
    <property type="term" value="P:SCF-dependent proteasomal ubiquitin-dependent protein catabolic process"/>
    <property type="evidence" value="ECO:0007669"/>
    <property type="project" value="UniProtKB-ARBA"/>
</dbReference>
<evidence type="ECO:0000256" key="2">
    <source>
        <dbReference type="ARBA" id="ARBA00022499"/>
    </source>
</evidence>
<organism evidence="8 9">
    <name type="scientific">Malassezia restricta (strain ATCC 96810 / NBRC 103918 / CBS 7877)</name>
    <name type="common">Seborrheic dermatitis infection agent</name>
    <dbReference type="NCBI Taxonomy" id="425264"/>
    <lineage>
        <taxon>Eukaryota</taxon>
        <taxon>Fungi</taxon>
        <taxon>Dikarya</taxon>
        <taxon>Basidiomycota</taxon>
        <taxon>Ustilaginomycotina</taxon>
        <taxon>Malasseziomycetes</taxon>
        <taxon>Malasseziales</taxon>
        <taxon>Malasseziaceae</taxon>
        <taxon>Malassezia</taxon>
    </lineage>
</organism>
<dbReference type="InterPro" id="IPR016157">
    <property type="entry name" value="Cullin_CS"/>
</dbReference>
<dbReference type="FunFam" id="1.20.1310.10:FF:000029">
    <property type="entry name" value="Cullin homolog 1"/>
    <property type="match status" value="1"/>
</dbReference>
<dbReference type="SUPFAM" id="SSF75632">
    <property type="entry name" value="Cullin homology domain"/>
    <property type="match status" value="1"/>
</dbReference>
<dbReference type="Gene3D" id="3.30.230.130">
    <property type="entry name" value="Cullin, Chain C, Domain 2"/>
    <property type="match status" value="1"/>
</dbReference>
<dbReference type="InterPro" id="IPR036390">
    <property type="entry name" value="WH_DNA-bd_sf"/>
</dbReference>
<dbReference type="OrthoDB" id="27073at2759"/>
<dbReference type="SMART" id="SM00884">
    <property type="entry name" value="Cullin_Nedd8"/>
    <property type="match status" value="1"/>
</dbReference>
<dbReference type="InterPro" id="IPR016158">
    <property type="entry name" value="Cullin_homology"/>
</dbReference>
<dbReference type="PROSITE" id="PS50069">
    <property type="entry name" value="CULLIN_2"/>
    <property type="match status" value="1"/>
</dbReference>
<dbReference type="PROSITE" id="PS01256">
    <property type="entry name" value="CULLIN_1"/>
    <property type="match status" value="1"/>
</dbReference>
<comment type="similarity">
    <text evidence="1 4 5">Belongs to the cullin family.</text>
</comment>
<reference evidence="8 9" key="1">
    <citation type="submission" date="2018-10" db="EMBL/GenBank/DDBJ databases">
        <title>Complete genome sequence of Malassezia restricta CBS 7877.</title>
        <authorList>
            <person name="Morand S.C."/>
            <person name="Bertignac M."/>
            <person name="Iltis A."/>
            <person name="Kolder I."/>
            <person name="Pirovano W."/>
            <person name="Jourdain R."/>
            <person name="Clavaud C."/>
        </authorList>
    </citation>
    <scope>NUCLEOTIDE SEQUENCE [LARGE SCALE GENOMIC DNA]</scope>
    <source>
        <strain evidence="8 9">CBS 7877</strain>
    </source>
</reference>
<keyword evidence="3" id="KW-0832">Ubl conjugation</keyword>
<dbReference type="AlphaFoldDB" id="A0A3G2SA88"/>
<dbReference type="Pfam" id="PF10557">
    <property type="entry name" value="Cullin_Nedd8"/>
    <property type="match status" value="1"/>
</dbReference>
<dbReference type="InterPro" id="IPR059120">
    <property type="entry name" value="Cullin-like_AB"/>
</dbReference>
<dbReference type="Proteomes" id="UP000269793">
    <property type="component" value="Chromosome III"/>
</dbReference>
<dbReference type="Gene3D" id="1.10.10.10">
    <property type="entry name" value="Winged helix-like DNA-binding domain superfamily/Winged helix DNA-binding domain"/>
    <property type="match status" value="1"/>
</dbReference>
<keyword evidence="6" id="KW-0175">Coiled coil</keyword>
<dbReference type="VEuPathDB" id="FungiDB:DNF11_2027"/>
<evidence type="ECO:0000256" key="4">
    <source>
        <dbReference type="PROSITE-ProRule" id="PRU00330"/>
    </source>
</evidence>
<dbReference type="SUPFAM" id="SSF74788">
    <property type="entry name" value="Cullin repeat-like"/>
    <property type="match status" value="1"/>
</dbReference>
<dbReference type="InterPro" id="IPR045093">
    <property type="entry name" value="Cullin"/>
</dbReference>